<proteinExistence type="predicted"/>
<organism evidence="1 2">
    <name type="scientific">Abrus precatorius</name>
    <name type="common">Indian licorice</name>
    <name type="synonym">Glycine abrus</name>
    <dbReference type="NCBI Taxonomy" id="3816"/>
    <lineage>
        <taxon>Eukaryota</taxon>
        <taxon>Viridiplantae</taxon>
        <taxon>Streptophyta</taxon>
        <taxon>Embryophyta</taxon>
        <taxon>Tracheophyta</taxon>
        <taxon>Spermatophyta</taxon>
        <taxon>Magnoliopsida</taxon>
        <taxon>eudicotyledons</taxon>
        <taxon>Gunneridae</taxon>
        <taxon>Pentapetalae</taxon>
        <taxon>rosids</taxon>
        <taxon>fabids</taxon>
        <taxon>Fabales</taxon>
        <taxon>Fabaceae</taxon>
        <taxon>Papilionoideae</taxon>
        <taxon>50 kb inversion clade</taxon>
        <taxon>NPAAA clade</taxon>
        <taxon>indigoferoid/millettioid clade</taxon>
        <taxon>Abreae</taxon>
        <taxon>Abrus</taxon>
    </lineage>
</organism>
<dbReference type="OrthoDB" id="1868634at2759"/>
<dbReference type="InterPro" id="IPR057196">
    <property type="entry name" value="DUF7874"/>
</dbReference>
<reference evidence="2" key="2">
    <citation type="submission" date="2025-08" db="UniProtKB">
        <authorList>
            <consortium name="RefSeq"/>
        </authorList>
    </citation>
    <scope>IDENTIFICATION</scope>
    <source>
        <tissue evidence="2">Young leaves</tissue>
    </source>
</reference>
<dbReference type="Proteomes" id="UP000694853">
    <property type="component" value="Unplaced"/>
</dbReference>
<dbReference type="RefSeq" id="XP_027337716.1">
    <property type="nucleotide sequence ID" value="XM_027481915.1"/>
</dbReference>
<sequence>MGLLMSYMGGTGFGLATQATSFVTGTLYDRFIERQIKDFDAFHAAILDIFNAINMALPGKHYDAPAHREIEMFYEEWHSESREDTKKEIFSKFMYNNVNLSKADESMMITGLVAPPAAMVAKRAGQSLPQLSVVKSIPDVAFVPTATIFALIAVKLSKRMAFKNLPS</sequence>
<protein>
    <submittedName>
        <fullName evidence="2">Uncharacterized protein LOC113851433</fullName>
    </submittedName>
</protein>
<dbReference type="KEGG" id="aprc:113851433"/>
<dbReference type="Pfam" id="PF25284">
    <property type="entry name" value="DUF7874"/>
    <property type="match status" value="1"/>
</dbReference>
<reference evidence="1" key="1">
    <citation type="journal article" date="2019" name="Toxins">
        <title>Detection of Abrin-Like and Prepropulchellin-Like Toxin Genes and Transcripts Using Whole Genome Sequencing and Full-Length Transcript Sequencing of Abrus precatorius.</title>
        <authorList>
            <person name="Hovde B.T."/>
            <person name="Daligault H.E."/>
            <person name="Hanschen E.R."/>
            <person name="Kunde Y.A."/>
            <person name="Johnson M.B."/>
            <person name="Starkenburg S.R."/>
            <person name="Johnson S.L."/>
        </authorList>
    </citation>
    <scope>NUCLEOTIDE SEQUENCE [LARGE SCALE GENOMIC DNA]</scope>
</reference>
<accession>A0A8B8K237</accession>
<name>A0A8B8K237_ABRPR</name>
<dbReference type="PANTHER" id="PTHR37754:SF1">
    <property type="entry name" value="CALCIUM ION-BINDING PROTEIN"/>
    <property type="match status" value="1"/>
</dbReference>
<keyword evidence="1" id="KW-1185">Reference proteome</keyword>
<evidence type="ECO:0000313" key="1">
    <source>
        <dbReference type="Proteomes" id="UP000694853"/>
    </source>
</evidence>
<evidence type="ECO:0000313" key="2">
    <source>
        <dbReference type="RefSeq" id="XP_027337716.1"/>
    </source>
</evidence>
<dbReference type="AlphaFoldDB" id="A0A8B8K237"/>
<dbReference type="GeneID" id="113851433"/>
<gene>
    <name evidence="2" type="primary">LOC113851433</name>
</gene>
<dbReference type="PANTHER" id="PTHR37754">
    <property type="entry name" value="CALCIUM ION-BINDING PROTEIN"/>
    <property type="match status" value="1"/>
</dbReference>